<dbReference type="OMA" id="ENREFHI"/>
<dbReference type="SUPFAM" id="SSF53756">
    <property type="entry name" value="UDP-Glycosyltransferase/glycogen phosphorylase"/>
    <property type="match status" value="1"/>
</dbReference>
<evidence type="ECO:0000313" key="6">
    <source>
        <dbReference type="EnsemblPlants" id="Kaladp0047s0035.1.v1.1.CDS.1"/>
    </source>
</evidence>
<dbReference type="AlphaFoldDB" id="A0A7N0TVT3"/>
<reference evidence="6" key="1">
    <citation type="submission" date="2021-01" db="UniProtKB">
        <authorList>
            <consortium name="EnsemblPlants"/>
        </authorList>
    </citation>
    <scope>IDENTIFICATION</scope>
</reference>
<evidence type="ECO:0000256" key="1">
    <source>
        <dbReference type="ARBA" id="ARBA00009995"/>
    </source>
</evidence>
<dbReference type="InterPro" id="IPR002213">
    <property type="entry name" value="UDP_glucos_trans"/>
</dbReference>
<dbReference type="EnsemblPlants" id="Kaladp0047s0035.1.v1.1">
    <property type="protein sequence ID" value="Kaladp0047s0035.1.v1.1.CDS.1"/>
    <property type="gene ID" value="Kaladp0047s0035.v1.1"/>
</dbReference>
<dbReference type="PROSITE" id="PS00375">
    <property type="entry name" value="UDPGT"/>
    <property type="match status" value="1"/>
</dbReference>
<evidence type="ECO:0000256" key="5">
    <source>
        <dbReference type="RuleBase" id="RU362057"/>
    </source>
</evidence>
<dbReference type="Gene3D" id="3.40.50.2000">
    <property type="entry name" value="Glycogen Phosphorylase B"/>
    <property type="match status" value="2"/>
</dbReference>
<evidence type="ECO:0000256" key="3">
    <source>
        <dbReference type="ARBA" id="ARBA00022679"/>
    </source>
</evidence>
<keyword evidence="3 4" id="KW-0808">Transferase</keyword>
<dbReference type="PANTHER" id="PTHR48047">
    <property type="entry name" value="GLYCOSYLTRANSFERASE"/>
    <property type="match status" value="1"/>
</dbReference>
<evidence type="ECO:0000313" key="7">
    <source>
        <dbReference type="Proteomes" id="UP000594263"/>
    </source>
</evidence>
<dbReference type="Proteomes" id="UP000594263">
    <property type="component" value="Unplaced"/>
</dbReference>
<comment type="similarity">
    <text evidence="1 4">Belongs to the UDP-glycosyltransferase family.</text>
</comment>
<evidence type="ECO:0000256" key="4">
    <source>
        <dbReference type="RuleBase" id="RU003718"/>
    </source>
</evidence>
<dbReference type="EC" id="2.4.1.-" evidence="5"/>
<protein>
    <recommendedName>
        <fullName evidence="5">Glycosyltransferase</fullName>
        <ecNumber evidence="5">2.4.1.-</ecNumber>
    </recommendedName>
</protein>
<evidence type="ECO:0000256" key="2">
    <source>
        <dbReference type="ARBA" id="ARBA00022676"/>
    </source>
</evidence>
<dbReference type="PANTHER" id="PTHR48047:SF45">
    <property type="entry name" value="SCOPOLETIN GLUCOSYLTRANSFERASE-LIKE"/>
    <property type="match status" value="1"/>
</dbReference>
<dbReference type="CDD" id="cd03784">
    <property type="entry name" value="GT1_Gtf-like"/>
    <property type="match status" value="1"/>
</dbReference>
<organism evidence="6 7">
    <name type="scientific">Kalanchoe fedtschenkoi</name>
    <name type="common">Lavender scallops</name>
    <name type="synonym">South American air plant</name>
    <dbReference type="NCBI Taxonomy" id="63787"/>
    <lineage>
        <taxon>Eukaryota</taxon>
        <taxon>Viridiplantae</taxon>
        <taxon>Streptophyta</taxon>
        <taxon>Embryophyta</taxon>
        <taxon>Tracheophyta</taxon>
        <taxon>Spermatophyta</taxon>
        <taxon>Magnoliopsida</taxon>
        <taxon>eudicotyledons</taxon>
        <taxon>Gunneridae</taxon>
        <taxon>Pentapetalae</taxon>
        <taxon>Saxifragales</taxon>
        <taxon>Crassulaceae</taxon>
        <taxon>Kalanchoe</taxon>
    </lineage>
</organism>
<dbReference type="FunFam" id="3.40.50.2000:FF:000071">
    <property type="entry name" value="Glycosyltransferase"/>
    <property type="match status" value="1"/>
</dbReference>
<sequence>MGSDSPPLHVFFFPLMAHGHMIPMVDMAGLFGSRGVHCTIVTTPANQPFISKSIGKVQCLGFEIRVRTIPFPAAKAGLPEGCENLDMVPSPAYVNNFVEASMLLREPFEELLEEERPDCLVGDMFFPWSTESAAKLGIPRLVFHGTSYFALCAGEVVRAEKPYLFASSDTEPFVIPGLPDEIKLTRSQLPMNLLENKSMILAQVLDDARTSELTSFGVVFNSFYELEPAYADYYTTVLKRRAWQIGPLSLCNRDAEEKAARGKQSSIDQHECLKWLDSKEPDSVVYVCFGSTCKFLDDQLAEIASALEASGQNFIWVIRRISESEPEHFLPEGFEERVQDRALLIRGWAPQVLILDHPSVGGFVSHCGWNSTLEAISAGLPMVTWPVFAEQFYNEKLVTDLLKIGVSVGTQKWAQLVGDHVQKETIQKAVLQIMEGEEAAERRSRARQLGMLARQAVEKDGSSYTSLTNLLADLKKSKKVYSSSTSQNSTTV</sequence>
<dbReference type="Pfam" id="PF00201">
    <property type="entry name" value="UDPGT"/>
    <property type="match status" value="1"/>
</dbReference>
<dbReference type="Gramene" id="Kaladp0047s0035.1.v1.1">
    <property type="protein sequence ID" value="Kaladp0047s0035.1.v1.1.CDS.1"/>
    <property type="gene ID" value="Kaladp0047s0035.v1.1"/>
</dbReference>
<keyword evidence="7" id="KW-1185">Reference proteome</keyword>
<accession>A0A7N0TVT3</accession>
<dbReference type="FunFam" id="3.40.50.2000:FF:000047">
    <property type="entry name" value="Glycosyltransferase"/>
    <property type="match status" value="1"/>
</dbReference>
<proteinExistence type="inferred from homology"/>
<dbReference type="InterPro" id="IPR035595">
    <property type="entry name" value="UDP_glycos_trans_CS"/>
</dbReference>
<keyword evidence="2 4" id="KW-0328">Glycosyltransferase</keyword>
<name>A0A7N0TVT3_KALFE</name>
<dbReference type="GO" id="GO:0035251">
    <property type="term" value="F:UDP-glucosyltransferase activity"/>
    <property type="evidence" value="ECO:0007669"/>
    <property type="project" value="TreeGrafter"/>
</dbReference>